<gene>
    <name evidence="2" type="ORF">QE152_g15523</name>
</gene>
<dbReference type="EMBL" id="JASPKY010000153">
    <property type="protein sequence ID" value="KAK9730094.1"/>
    <property type="molecule type" value="Genomic_DNA"/>
</dbReference>
<organism evidence="2 3">
    <name type="scientific">Popillia japonica</name>
    <name type="common">Japanese beetle</name>
    <dbReference type="NCBI Taxonomy" id="7064"/>
    <lineage>
        <taxon>Eukaryota</taxon>
        <taxon>Metazoa</taxon>
        <taxon>Ecdysozoa</taxon>
        <taxon>Arthropoda</taxon>
        <taxon>Hexapoda</taxon>
        <taxon>Insecta</taxon>
        <taxon>Pterygota</taxon>
        <taxon>Neoptera</taxon>
        <taxon>Endopterygota</taxon>
        <taxon>Coleoptera</taxon>
        <taxon>Polyphaga</taxon>
        <taxon>Scarabaeiformia</taxon>
        <taxon>Scarabaeidae</taxon>
        <taxon>Rutelinae</taxon>
        <taxon>Popillia</taxon>
    </lineage>
</organism>
<keyword evidence="3" id="KW-1185">Reference proteome</keyword>
<dbReference type="AlphaFoldDB" id="A0AAW1L8A4"/>
<reference evidence="2 3" key="1">
    <citation type="journal article" date="2024" name="BMC Genomics">
        <title>De novo assembly and annotation of Popillia japonica's genome with initial clues to its potential as an invasive pest.</title>
        <authorList>
            <person name="Cucini C."/>
            <person name="Boschi S."/>
            <person name="Funari R."/>
            <person name="Cardaioli E."/>
            <person name="Iannotti N."/>
            <person name="Marturano G."/>
            <person name="Paoli F."/>
            <person name="Bruttini M."/>
            <person name="Carapelli A."/>
            <person name="Frati F."/>
            <person name="Nardi F."/>
        </authorList>
    </citation>
    <scope>NUCLEOTIDE SEQUENCE [LARGE SCALE GENOMIC DNA]</scope>
    <source>
        <strain evidence="2">DMR45628</strain>
    </source>
</reference>
<sequence>MAEDLDNDDKWLYGESNDALGAENENVPEQNGYTVKVTTLLVRKMKMYRNITMKMPRNLKHLKNCNKPRM</sequence>
<proteinExistence type="predicted"/>
<evidence type="ECO:0000313" key="3">
    <source>
        <dbReference type="Proteomes" id="UP001458880"/>
    </source>
</evidence>
<evidence type="ECO:0000256" key="1">
    <source>
        <dbReference type="SAM" id="MobiDB-lite"/>
    </source>
</evidence>
<comment type="caution">
    <text evidence="2">The sequence shown here is derived from an EMBL/GenBank/DDBJ whole genome shotgun (WGS) entry which is preliminary data.</text>
</comment>
<accession>A0AAW1L8A4</accession>
<feature type="region of interest" description="Disordered" evidence="1">
    <location>
        <begin position="1"/>
        <end position="27"/>
    </location>
</feature>
<name>A0AAW1L8A4_POPJA</name>
<protein>
    <submittedName>
        <fullName evidence="2">Fip1 motif</fullName>
    </submittedName>
</protein>
<dbReference type="Proteomes" id="UP001458880">
    <property type="component" value="Unassembled WGS sequence"/>
</dbReference>
<evidence type="ECO:0000313" key="2">
    <source>
        <dbReference type="EMBL" id="KAK9730094.1"/>
    </source>
</evidence>